<proteinExistence type="predicted"/>
<dbReference type="InParanoid" id="E4XUH8"/>
<protein>
    <submittedName>
        <fullName evidence="1">Uncharacterized protein</fullName>
    </submittedName>
</protein>
<dbReference type="AlphaFoldDB" id="E4XUH8"/>
<sequence length="133" mass="15623">MNIDNNIIFGSFLSIDHMNKLPSSKKSSIRTLLSIKRIKKIFAKKSGPLRVGTKRFRRHSSVMSIEIWVDILVIKIIKYYKMYEIYEEEKARTTTPNWNPMPIERTTAVYYSSSSDFEALVTDDIFKKEAHRE</sequence>
<keyword evidence="2" id="KW-1185">Reference proteome</keyword>
<accession>E4XUH8</accession>
<organism evidence="1">
    <name type="scientific">Oikopleura dioica</name>
    <name type="common">Tunicate</name>
    <dbReference type="NCBI Taxonomy" id="34765"/>
    <lineage>
        <taxon>Eukaryota</taxon>
        <taxon>Metazoa</taxon>
        <taxon>Chordata</taxon>
        <taxon>Tunicata</taxon>
        <taxon>Appendicularia</taxon>
        <taxon>Copelata</taxon>
        <taxon>Oikopleuridae</taxon>
        <taxon>Oikopleura</taxon>
    </lineage>
</organism>
<dbReference type="Proteomes" id="UP000001307">
    <property type="component" value="Unassembled WGS sequence"/>
</dbReference>
<gene>
    <name evidence="1" type="ORF">GSOID_T00004683001</name>
</gene>
<evidence type="ECO:0000313" key="2">
    <source>
        <dbReference type="Proteomes" id="UP000001307"/>
    </source>
</evidence>
<name>E4XUH8_OIKDI</name>
<reference evidence="1" key="1">
    <citation type="journal article" date="2010" name="Science">
        <title>Plasticity of animal genome architecture unmasked by rapid evolution of a pelagic tunicate.</title>
        <authorList>
            <person name="Denoeud F."/>
            <person name="Henriet S."/>
            <person name="Mungpakdee S."/>
            <person name="Aury J.M."/>
            <person name="Da Silva C."/>
            <person name="Brinkmann H."/>
            <person name="Mikhaleva J."/>
            <person name="Olsen L.C."/>
            <person name="Jubin C."/>
            <person name="Canestro C."/>
            <person name="Bouquet J.M."/>
            <person name="Danks G."/>
            <person name="Poulain J."/>
            <person name="Campsteijn C."/>
            <person name="Adamski M."/>
            <person name="Cross I."/>
            <person name="Yadetie F."/>
            <person name="Muffato M."/>
            <person name="Louis A."/>
            <person name="Butcher S."/>
            <person name="Tsagkogeorga G."/>
            <person name="Konrad A."/>
            <person name="Singh S."/>
            <person name="Jensen M.F."/>
            <person name="Cong E.H."/>
            <person name="Eikeseth-Otteraa H."/>
            <person name="Noel B."/>
            <person name="Anthouard V."/>
            <person name="Porcel B.M."/>
            <person name="Kachouri-Lafond R."/>
            <person name="Nishino A."/>
            <person name="Ugolini M."/>
            <person name="Chourrout P."/>
            <person name="Nishida H."/>
            <person name="Aasland R."/>
            <person name="Huzurbazar S."/>
            <person name="Westhof E."/>
            <person name="Delsuc F."/>
            <person name="Lehrach H."/>
            <person name="Reinhardt R."/>
            <person name="Weissenbach J."/>
            <person name="Roy S.W."/>
            <person name="Artiguenave F."/>
            <person name="Postlethwait J.H."/>
            <person name="Manak J.R."/>
            <person name="Thompson E.M."/>
            <person name="Jaillon O."/>
            <person name="Du Pasquier L."/>
            <person name="Boudinot P."/>
            <person name="Liberles D.A."/>
            <person name="Volff J.N."/>
            <person name="Philippe H."/>
            <person name="Lenhard B."/>
            <person name="Roest Crollius H."/>
            <person name="Wincker P."/>
            <person name="Chourrout D."/>
        </authorList>
    </citation>
    <scope>NUCLEOTIDE SEQUENCE [LARGE SCALE GENOMIC DNA]</scope>
</reference>
<evidence type="ECO:0000313" key="1">
    <source>
        <dbReference type="EMBL" id="CBY13375.1"/>
    </source>
</evidence>
<dbReference type="EMBL" id="FN653182">
    <property type="protein sequence ID" value="CBY13375.1"/>
    <property type="molecule type" value="Genomic_DNA"/>
</dbReference>